<accession>X1R310</accession>
<gene>
    <name evidence="2" type="ORF">S06H3_57128</name>
</gene>
<reference evidence="2" key="1">
    <citation type="journal article" date="2014" name="Front. Microbiol.">
        <title>High frequency of phylogenetically diverse reductive dehalogenase-homologous genes in deep subseafloor sedimentary metagenomes.</title>
        <authorList>
            <person name="Kawai M."/>
            <person name="Futagami T."/>
            <person name="Toyoda A."/>
            <person name="Takaki Y."/>
            <person name="Nishi S."/>
            <person name="Hori S."/>
            <person name="Arai W."/>
            <person name="Tsubouchi T."/>
            <person name="Morono Y."/>
            <person name="Uchiyama I."/>
            <person name="Ito T."/>
            <person name="Fujiyama A."/>
            <person name="Inagaki F."/>
            <person name="Takami H."/>
        </authorList>
    </citation>
    <scope>NUCLEOTIDE SEQUENCE</scope>
    <source>
        <strain evidence="2">Expedition CK06-06</strain>
    </source>
</reference>
<organism evidence="2">
    <name type="scientific">marine sediment metagenome</name>
    <dbReference type="NCBI Taxonomy" id="412755"/>
    <lineage>
        <taxon>unclassified sequences</taxon>
        <taxon>metagenomes</taxon>
        <taxon>ecological metagenomes</taxon>
    </lineage>
</organism>
<evidence type="ECO:0000313" key="2">
    <source>
        <dbReference type="EMBL" id="GAI57485.1"/>
    </source>
</evidence>
<dbReference type="AlphaFoldDB" id="X1R310"/>
<proteinExistence type="predicted"/>
<name>X1R310_9ZZZZ</name>
<evidence type="ECO:0000259" key="1">
    <source>
        <dbReference type="Pfam" id="PF09989"/>
    </source>
</evidence>
<feature type="domain" description="DUF2229" evidence="1">
    <location>
        <begin position="16"/>
        <end position="73"/>
    </location>
</feature>
<dbReference type="EMBL" id="BARV01036838">
    <property type="protein sequence ID" value="GAI57485.1"/>
    <property type="molecule type" value="Genomic_DNA"/>
</dbReference>
<protein>
    <recommendedName>
        <fullName evidence="1">DUF2229 domain-containing protein</fullName>
    </recommendedName>
</protein>
<comment type="caution">
    <text evidence="2">The sequence shown here is derived from an EMBL/GenBank/DDBJ whole genome shotgun (WGS) entry which is preliminary data.</text>
</comment>
<dbReference type="InterPro" id="IPR051805">
    <property type="entry name" value="Dehydratase_Activator_Redct"/>
</dbReference>
<dbReference type="PANTHER" id="PTHR32329:SF2">
    <property type="entry name" value="BIFUNCTIONAL PROTEIN [INCLUDES 2-HYDROXYACYL-COA DEHYDRATASE (N-TER) AND ITS ACTIVATOR DOMAIN (C_TERM)"/>
    <property type="match status" value="1"/>
</dbReference>
<dbReference type="InterPro" id="IPR018709">
    <property type="entry name" value="CoA_activase_DUF2229"/>
</dbReference>
<dbReference type="Pfam" id="PF09989">
    <property type="entry name" value="DUF2229"/>
    <property type="match status" value="1"/>
</dbReference>
<sequence length="137" mass="14807">MRLGLTHLGNFDVVAKAIANKLGIDLVMTPSTSQGTLDLGVKYSPETACFPFKLQLGNMIEALELGADTLVMPGDLGPCRMGYYHKVLEQILCELGYKFTMVTQTRGIMHMVKYLTNLAVADSSSSAVSISGVNTLF</sequence>
<dbReference type="PANTHER" id="PTHR32329">
    <property type="entry name" value="BIFUNCTIONAL PROTEIN [INCLUDES 2-HYDROXYACYL-COA DEHYDRATASE (N-TER) AND ITS ACTIVATOR DOMAIN (C_TERM)-RELATED"/>
    <property type="match status" value="1"/>
</dbReference>
<feature type="non-terminal residue" evidence="2">
    <location>
        <position position="137"/>
    </location>
</feature>